<protein>
    <submittedName>
        <fullName evidence="2">Uncharacterized protein</fullName>
    </submittedName>
</protein>
<proteinExistence type="predicted"/>
<dbReference type="OrthoDB" id="3068835at2759"/>
<evidence type="ECO:0000313" key="2">
    <source>
        <dbReference type="EMBL" id="THU94300.1"/>
    </source>
</evidence>
<reference evidence="2 3" key="1">
    <citation type="journal article" date="2019" name="Nat. Ecol. Evol.">
        <title>Megaphylogeny resolves global patterns of mushroom evolution.</title>
        <authorList>
            <person name="Varga T."/>
            <person name="Krizsan K."/>
            <person name="Foldi C."/>
            <person name="Dima B."/>
            <person name="Sanchez-Garcia M."/>
            <person name="Sanchez-Ramirez S."/>
            <person name="Szollosi G.J."/>
            <person name="Szarkandi J.G."/>
            <person name="Papp V."/>
            <person name="Albert L."/>
            <person name="Andreopoulos W."/>
            <person name="Angelini C."/>
            <person name="Antonin V."/>
            <person name="Barry K.W."/>
            <person name="Bougher N.L."/>
            <person name="Buchanan P."/>
            <person name="Buyck B."/>
            <person name="Bense V."/>
            <person name="Catcheside P."/>
            <person name="Chovatia M."/>
            <person name="Cooper J."/>
            <person name="Damon W."/>
            <person name="Desjardin D."/>
            <person name="Finy P."/>
            <person name="Geml J."/>
            <person name="Haridas S."/>
            <person name="Hughes K."/>
            <person name="Justo A."/>
            <person name="Karasinski D."/>
            <person name="Kautmanova I."/>
            <person name="Kiss B."/>
            <person name="Kocsube S."/>
            <person name="Kotiranta H."/>
            <person name="LaButti K.M."/>
            <person name="Lechner B.E."/>
            <person name="Liimatainen K."/>
            <person name="Lipzen A."/>
            <person name="Lukacs Z."/>
            <person name="Mihaltcheva S."/>
            <person name="Morgado L.N."/>
            <person name="Niskanen T."/>
            <person name="Noordeloos M.E."/>
            <person name="Ohm R.A."/>
            <person name="Ortiz-Santana B."/>
            <person name="Ovrebo C."/>
            <person name="Racz N."/>
            <person name="Riley R."/>
            <person name="Savchenko A."/>
            <person name="Shiryaev A."/>
            <person name="Soop K."/>
            <person name="Spirin V."/>
            <person name="Szebenyi C."/>
            <person name="Tomsovsky M."/>
            <person name="Tulloss R.E."/>
            <person name="Uehling J."/>
            <person name="Grigoriev I.V."/>
            <person name="Vagvolgyi C."/>
            <person name="Papp T."/>
            <person name="Martin F.M."/>
            <person name="Miettinen O."/>
            <person name="Hibbett D.S."/>
            <person name="Nagy L.G."/>
        </authorList>
    </citation>
    <scope>NUCLEOTIDE SEQUENCE [LARGE SCALE GENOMIC DNA]</scope>
    <source>
        <strain evidence="2 3">CBS 962.96</strain>
    </source>
</reference>
<gene>
    <name evidence="2" type="ORF">K435DRAFT_860658</name>
</gene>
<dbReference type="EMBL" id="ML179227">
    <property type="protein sequence ID" value="THU94300.1"/>
    <property type="molecule type" value="Genomic_DNA"/>
</dbReference>
<dbReference type="Proteomes" id="UP000297245">
    <property type="component" value="Unassembled WGS sequence"/>
</dbReference>
<evidence type="ECO:0000313" key="3">
    <source>
        <dbReference type="Proteomes" id="UP000297245"/>
    </source>
</evidence>
<feature type="region of interest" description="Disordered" evidence="1">
    <location>
        <begin position="1"/>
        <end position="30"/>
    </location>
</feature>
<organism evidence="2 3">
    <name type="scientific">Dendrothele bispora (strain CBS 962.96)</name>
    <dbReference type="NCBI Taxonomy" id="1314807"/>
    <lineage>
        <taxon>Eukaryota</taxon>
        <taxon>Fungi</taxon>
        <taxon>Dikarya</taxon>
        <taxon>Basidiomycota</taxon>
        <taxon>Agaricomycotina</taxon>
        <taxon>Agaricomycetes</taxon>
        <taxon>Agaricomycetidae</taxon>
        <taxon>Agaricales</taxon>
        <taxon>Agaricales incertae sedis</taxon>
        <taxon>Dendrothele</taxon>
    </lineage>
</organism>
<feature type="compositionally biased region" description="Basic and acidic residues" evidence="1">
    <location>
        <begin position="55"/>
        <end position="76"/>
    </location>
</feature>
<dbReference type="AlphaFoldDB" id="A0A4S8LXP4"/>
<feature type="region of interest" description="Disordered" evidence="1">
    <location>
        <begin position="47"/>
        <end position="76"/>
    </location>
</feature>
<keyword evidence="3" id="KW-1185">Reference proteome</keyword>
<accession>A0A4S8LXP4</accession>
<sequence length="267" mass="28731">MSRSPSTTEDTTPSYTANSPSDTSAVATSSGIQLRRDADLLIQHFLLPSPPDRTSSQDEQCRPDDHGESTNQETDRCTGDCTFSSTLHPSNQQGYNDQLHSLGISQEMLLNFIDPGLKLAILASPPLVASLLGRAAIGFVAYHCAMIPSVIIVTTAKLGIKPSRTVTSIQQTSTSSIHEAFPIDQKKGKTKVKLNKFGRGVGSALLNSPIPILLVGPIIRAIADKPVPIPPGETAEGAVLRRRLMGVQEAGLAISLRHRYQKVWWTG</sequence>
<name>A0A4S8LXP4_DENBC</name>
<evidence type="ECO:0000256" key="1">
    <source>
        <dbReference type="SAM" id="MobiDB-lite"/>
    </source>
</evidence>